<gene>
    <name evidence="2" type="ORF">ENU08_02695</name>
    <name evidence="1" type="ORF">ENU41_08630</name>
</gene>
<organism evidence="2">
    <name type="scientific">Ignisphaera aggregans</name>
    <dbReference type="NCBI Taxonomy" id="334771"/>
    <lineage>
        <taxon>Archaea</taxon>
        <taxon>Thermoproteota</taxon>
        <taxon>Thermoprotei</taxon>
        <taxon>Desulfurococcales</taxon>
        <taxon>Desulfurococcaceae</taxon>
        <taxon>Ignisphaera</taxon>
    </lineage>
</organism>
<sequence>MDTLDSTNTSDVSSIISYINQQLKFNNIVEFVLPPMWINNHGISTKIADAVKDMLLNSCNGEITKIDISFNLLFKGEADGDKYTIMKCLDGEEILVIVKSMHRYVIARGGQEVVKKILDDVLDDIKINIIESETLIKLCTDTC</sequence>
<dbReference type="EMBL" id="DTCK01000045">
    <property type="protein sequence ID" value="HGQ36718.1"/>
    <property type="molecule type" value="Genomic_DNA"/>
</dbReference>
<name>A0A7C4JJ13_9CREN</name>
<protein>
    <submittedName>
        <fullName evidence="2">Uncharacterized protein</fullName>
    </submittedName>
</protein>
<dbReference type="AlphaFoldDB" id="A0A7C4JJ13"/>
<dbReference type="EMBL" id="DTBD01000020">
    <property type="protein sequence ID" value="HGQ64136.1"/>
    <property type="molecule type" value="Genomic_DNA"/>
</dbReference>
<accession>A0A7C4JJ13</accession>
<reference evidence="2" key="1">
    <citation type="journal article" date="2020" name="mSystems">
        <title>Genome- and Community-Level Interaction Insights into Carbon Utilization and Element Cycling Functions of Hydrothermarchaeota in Hydrothermal Sediment.</title>
        <authorList>
            <person name="Zhou Z."/>
            <person name="Liu Y."/>
            <person name="Xu W."/>
            <person name="Pan J."/>
            <person name="Luo Z.H."/>
            <person name="Li M."/>
        </authorList>
    </citation>
    <scope>NUCLEOTIDE SEQUENCE [LARGE SCALE GENOMIC DNA]</scope>
    <source>
        <strain evidence="2">SpSt-637</strain>
        <strain evidence="1">SpSt-667</strain>
    </source>
</reference>
<evidence type="ECO:0000313" key="1">
    <source>
        <dbReference type="EMBL" id="HGQ36718.1"/>
    </source>
</evidence>
<comment type="caution">
    <text evidence="2">The sequence shown here is derived from an EMBL/GenBank/DDBJ whole genome shotgun (WGS) entry which is preliminary data.</text>
</comment>
<evidence type="ECO:0000313" key="2">
    <source>
        <dbReference type="EMBL" id="HGQ64136.1"/>
    </source>
</evidence>
<proteinExistence type="predicted"/>